<comment type="caution">
    <text evidence="1">The sequence shown here is derived from an EMBL/GenBank/DDBJ whole genome shotgun (WGS) entry which is preliminary data.</text>
</comment>
<protein>
    <submittedName>
        <fullName evidence="1">Uncharacterized protein</fullName>
    </submittedName>
</protein>
<dbReference type="RefSeq" id="WP_397077706.1">
    <property type="nucleotide sequence ID" value="NZ_JBITGY010000001.1"/>
</dbReference>
<evidence type="ECO:0000313" key="2">
    <source>
        <dbReference type="Proteomes" id="UP001612741"/>
    </source>
</evidence>
<sequence>MREPRFYESRRALWPEHDEELNHNGIVRDVWRLAWQDGYFVADAEMTIEEDCFGSRQIVLRARVMAFPRPNFSTKEN</sequence>
<accession>A0ABW7YJ94</accession>
<dbReference type="Proteomes" id="UP001612741">
    <property type="component" value="Unassembled WGS sequence"/>
</dbReference>
<organism evidence="1 2">
    <name type="scientific">Nonomuraea typhae</name>
    <dbReference type="NCBI Taxonomy" id="2603600"/>
    <lineage>
        <taxon>Bacteria</taxon>
        <taxon>Bacillati</taxon>
        <taxon>Actinomycetota</taxon>
        <taxon>Actinomycetes</taxon>
        <taxon>Streptosporangiales</taxon>
        <taxon>Streptosporangiaceae</taxon>
        <taxon>Nonomuraea</taxon>
    </lineage>
</organism>
<dbReference type="EMBL" id="JBITGY010000001">
    <property type="protein sequence ID" value="MFI6495913.1"/>
    <property type="molecule type" value="Genomic_DNA"/>
</dbReference>
<gene>
    <name evidence="1" type="ORF">ACIBG2_00925</name>
</gene>
<name>A0ABW7YJ94_9ACTN</name>
<reference evidence="1 2" key="1">
    <citation type="submission" date="2024-10" db="EMBL/GenBank/DDBJ databases">
        <title>The Natural Products Discovery Center: Release of the First 8490 Sequenced Strains for Exploring Actinobacteria Biosynthetic Diversity.</title>
        <authorList>
            <person name="Kalkreuter E."/>
            <person name="Kautsar S.A."/>
            <person name="Yang D."/>
            <person name="Bader C.D."/>
            <person name="Teijaro C.N."/>
            <person name="Fluegel L."/>
            <person name="Davis C.M."/>
            <person name="Simpson J.R."/>
            <person name="Lauterbach L."/>
            <person name="Steele A.D."/>
            <person name="Gui C."/>
            <person name="Meng S."/>
            <person name="Li G."/>
            <person name="Viehrig K."/>
            <person name="Ye F."/>
            <person name="Su P."/>
            <person name="Kiefer A.F."/>
            <person name="Nichols A."/>
            <person name="Cepeda A.J."/>
            <person name="Yan W."/>
            <person name="Fan B."/>
            <person name="Jiang Y."/>
            <person name="Adhikari A."/>
            <person name="Zheng C.-J."/>
            <person name="Schuster L."/>
            <person name="Cowan T.M."/>
            <person name="Smanski M.J."/>
            <person name="Chevrette M.G."/>
            <person name="De Carvalho L.P.S."/>
            <person name="Shen B."/>
        </authorList>
    </citation>
    <scope>NUCLEOTIDE SEQUENCE [LARGE SCALE GENOMIC DNA]</scope>
    <source>
        <strain evidence="1 2">NPDC050545</strain>
    </source>
</reference>
<evidence type="ECO:0000313" key="1">
    <source>
        <dbReference type="EMBL" id="MFI6495913.1"/>
    </source>
</evidence>
<keyword evidence="2" id="KW-1185">Reference proteome</keyword>
<proteinExistence type="predicted"/>